<accession>A0A3A1NG54</accession>
<dbReference type="PROSITE" id="PS51257">
    <property type="entry name" value="PROKAR_LIPOPROTEIN"/>
    <property type="match status" value="1"/>
</dbReference>
<dbReference type="EMBL" id="QXFI01000035">
    <property type="protein sequence ID" value="RIV42490.1"/>
    <property type="molecule type" value="Genomic_DNA"/>
</dbReference>
<dbReference type="Gene3D" id="1.50.10.20">
    <property type="match status" value="1"/>
</dbReference>
<evidence type="ECO:0000313" key="1">
    <source>
        <dbReference type="EMBL" id="RIV42490.1"/>
    </source>
</evidence>
<sequence length="704" mass="80762">MDRLKTKIVKGMGKQLVLLMSMASIVLSCTFRTKEDGVFAQLPQEIRKYIDSIHVTPLGAYHPEIKVEKMGDGMINVRLTYTITDTLRQNDWSIGIVPSFRPEFNWAPHLTPTDEHIIAQHVFRAPAVIMSNDTKLIAVLPDIDLIKNGSPVKWYMDMDAPGNMIALGASNYGVKEHVLFTKEEGAVYPPGKFEYGFKILVSDKAADIANPWRKILSYYWREYGKPLYDRGEPIATDLDAYVERTYKWAFGSWKEAVWQEFKINGRTVGAPVFIVNVTQSPNYGKMVNEREFRSIWNQAWFSSLRSASGLYRYAKKTGNDTLLQKAKLGKELALAFPQQNGFFNGLIATEMEKTEVDGEEYNKSKGWGSYYFGNSNRNPVTWDAKESPFHILDMSWTAYLMLKWYEDLEKDKRLLDYAVRYADALVGIQGKDGFFPAWLDRNTYEPLNILKKSPESSMSVTFLLELHKITGKSSYRDAALRAMDAVIEEVVPVGKWEDFETYWSCSRYGGDHLGRKFERNNMYKQNNFSIYWTAEALLNAYGLTHEKRYLDIGQRTMDELLMTQASWQPPFIYVKTLGGFGVMNADGEWNDSRQSLFAELIMRYGEVTSNLEYKERGMAALKASFIMMYCPENPITKEQWEKKFPFFGPEDYGFMMENYGHGGLTDSMGLGIGPFTIYDWGNGAAAEAYNRIMDHQELVPIKKN</sequence>
<protein>
    <submittedName>
        <fullName evidence="1">Uncharacterized protein</fullName>
    </submittedName>
</protein>
<dbReference type="AlphaFoldDB" id="A0A3A1NG54"/>
<dbReference type="InterPro" id="IPR008928">
    <property type="entry name" value="6-hairpin_glycosidase_sf"/>
</dbReference>
<reference evidence="1" key="1">
    <citation type="submission" date="2018-08" db="EMBL/GenBank/DDBJ databases">
        <title>Proposal of Muricauda 72 sp.nov. and Muricauda NH166 sp.nov., isolated from seawater.</title>
        <authorList>
            <person name="Cheng H."/>
            <person name="Wu Y.-H."/>
            <person name="Guo L.-L."/>
            <person name="Xu X.-W."/>
        </authorList>
    </citation>
    <scope>NUCLEOTIDE SEQUENCE [LARGE SCALE GENOMIC DNA]</scope>
    <source>
        <strain evidence="1">72</strain>
    </source>
</reference>
<comment type="caution">
    <text evidence="1">The sequence shown here is derived from an EMBL/GenBank/DDBJ whole genome shotgun (WGS) entry which is preliminary data.</text>
</comment>
<dbReference type="SUPFAM" id="SSF48208">
    <property type="entry name" value="Six-hairpin glycosidases"/>
    <property type="match status" value="2"/>
</dbReference>
<gene>
    <name evidence="1" type="ORF">D2V05_16995</name>
</gene>
<dbReference type="Proteomes" id="UP000266691">
    <property type="component" value="Unassembled WGS sequence"/>
</dbReference>
<name>A0A3A1NG54_9FLAO</name>
<dbReference type="GO" id="GO:0005975">
    <property type="term" value="P:carbohydrate metabolic process"/>
    <property type="evidence" value="ECO:0007669"/>
    <property type="project" value="InterPro"/>
</dbReference>
<proteinExistence type="predicted"/>
<organism evidence="1">
    <name type="scientific">Flagellimonas pelagia</name>
    <dbReference type="NCBI Taxonomy" id="2306998"/>
    <lineage>
        <taxon>Bacteria</taxon>
        <taxon>Pseudomonadati</taxon>
        <taxon>Bacteroidota</taxon>
        <taxon>Flavobacteriia</taxon>
        <taxon>Flavobacteriales</taxon>
        <taxon>Flavobacteriaceae</taxon>
        <taxon>Flagellimonas</taxon>
    </lineage>
</organism>